<feature type="region of interest" description="Disordered" evidence="2">
    <location>
        <begin position="344"/>
        <end position="382"/>
    </location>
</feature>
<feature type="compositionally biased region" description="Polar residues" evidence="2">
    <location>
        <begin position="3419"/>
        <end position="3430"/>
    </location>
</feature>
<feature type="compositionally biased region" description="Polar residues" evidence="2">
    <location>
        <begin position="1828"/>
        <end position="1837"/>
    </location>
</feature>
<reference evidence="4" key="1">
    <citation type="submission" date="2022-06" db="EMBL/GenBank/DDBJ databases">
        <title>A novel DMS-producing enzyme.</title>
        <authorList>
            <person name="Zhang Y."/>
        </authorList>
    </citation>
    <scope>NUCLEOTIDE SEQUENCE</scope>
    <source>
        <strain evidence="4">H10-59</strain>
    </source>
</reference>
<feature type="region of interest" description="Disordered" evidence="2">
    <location>
        <begin position="188"/>
        <end position="210"/>
    </location>
</feature>
<dbReference type="EMBL" id="CP098828">
    <property type="protein sequence ID" value="XBO76831.1"/>
    <property type="molecule type" value="Genomic_DNA"/>
</dbReference>
<feature type="compositionally biased region" description="Polar residues" evidence="2">
    <location>
        <begin position="363"/>
        <end position="378"/>
    </location>
</feature>
<dbReference type="Pfam" id="PF17803">
    <property type="entry name" value="Cadherin_4"/>
    <property type="match status" value="2"/>
</dbReference>
<feature type="compositionally biased region" description="Polar residues" evidence="2">
    <location>
        <begin position="3332"/>
        <end position="3347"/>
    </location>
</feature>
<feature type="compositionally biased region" description="Low complexity" evidence="2">
    <location>
        <begin position="1838"/>
        <end position="1848"/>
    </location>
</feature>
<dbReference type="InterPro" id="IPR010221">
    <property type="entry name" value="VCBS_dom"/>
</dbReference>
<feature type="compositionally biased region" description="Polar residues" evidence="2">
    <location>
        <begin position="3558"/>
        <end position="3577"/>
    </location>
</feature>
<feature type="region of interest" description="Disordered" evidence="2">
    <location>
        <begin position="3618"/>
        <end position="3662"/>
    </location>
</feature>
<dbReference type="PROSITE" id="PS00330">
    <property type="entry name" value="HEMOLYSIN_CALCIUM"/>
    <property type="match status" value="2"/>
</dbReference>
<dbReference type="InterPro" id="IPR040853">
    <property type="entry name" value="RapA2_cadherin-like"/>
</dbReference>
<dbReference type="SUPFAM" id="SSF51120">
    <property type="entry name" value="beta-Roll"/>
    <property type="match status" value="1"/>
</dbReference>
<feature type="region of interest" description="Disordered" evidence="2">
    <location>
        <begin position="2622"/>
        <end position="2649"/>
    </location>
</feature>
<dbReference type="InterPro" id="IPR011049">
    <property type="entry name" value="Serralysin-like_metalloprot_C"/>
</dbReference>
<feature type="region of interest" description="Disordered" evidence="2">
    <location>
        <begin position="2922"/>
        <end position="2966"/>
    </location>
</feature>
<feature type="region of interest" description="Disordered" evidence="2">
    <location>
        <begin position="1809"/>
        <end position="1853"/>
    </location>
</feature>
<feature type="compositionally biased region" description="Polar residues" evidence="2">
    <location>
        <begin position="590"/>
        <end position="601"/>
    </location>
</feature>
<dbReference type="GO" id="GO:0005509">
    <property type="term" value="F:calcium ion binding"/>
    <property type="evidence" value="ECO:0007669"/>
    <property type="project" value="InterPro"/>
</dbReference>
<dbReference type="PRINTS" id="PR00313">
    <property type="entry name" value="CABNDNGRPT"/>
</dbReference>
<dbReference type="Gene3D" id="2.60.40.2810">
    <property type="match status" value="1"/>
</dbReference>
<feature type="compositionally biased region" description="Polar residues" evidence="2">
    <location>
        <begin position="2862"/>
        <end position="2881"/>
    </location>
</feature>
<keyword evidence="1" id="KW-0106">Calcium</keyword>
<feature type="compositionally biased region" description="Polar residues" evidence="2">
    <location>
        <begin position="3651"/>
        <end position="3662"/>
    </location>
</feature>
<dbReference type="Gene3D" id="3.40.50.410">
    <property type="entry name" value="von Willebrand factor, type A domain"/>
    <property type="match status" value="1"/>
</dbReference>
<feature type="compositionally biased region" description="Polar residues" evidence="2">
    <location>
        <begin position="2723"/>
        <end position="2734"/>
    </location>
</feature>
<feature type="region of interest" description="Disordered" evidence="2">
    <location>
        <begin position="644"/>
        <end position="687"/>
    </location>
</feature>
<evidence type="ECO:0000313" key="4">
    <source>
        <dbReference type="EMBL" id="XBO76831.1"/>
    </source>
</evidence>
<sequence>MIIAIVVQVTGQAWARDAEGNLRPLAEGDRLTEGEVVITETGARVNLVQPDGTRLAQLGGEVEVAISEAINEQGSADDEVIEDAEVARVLALLEEGEGDLLEALEAPAAGAAGGAGAEGGHDFVRLLRIVEEVSPLSFEYGYQREAYDVQEQDGGTAADEDESVTLTGLDGPAGAAGSADIGFSSAEQTVSEAGLPGGSASGTAATSASGSFGVSAPDGLSFITVGGSGPISLDRLNGLSGNPLTIETPLGSLTLTSYSGDDTGGSVAYTYDLTDNVDNDSVGGATDDGVVDSIEISAVDSDGSTTSGTLDIAILDDAPEAVDDATTTGEDTAVTYNVLVNSDGTSDVQGADGASVTDATLRDPSQGSVSFDSNTGEMTFTPAAGFEGDAVIDYTITDADGDTSDAVFTVTVAADSTPTVSVPDESPDAEGGQFSVSEAGLPGGSAAGDGSQSTNGSLPITTGGDSLASLVINGQNVTGGGTVEGDYGTLSVSVSDGEYSWSYSLDGSTQDHTSQGTGSDDLADQFAIVVTDSDGDEASTSLTIDVNDDVPVAVDDAANTGEDTPVTYNVLANDTQGVDGASVSGASLRDPSQGSVSFDSDTGEVTFTPAAGFEGDAVIDYTIRDADGDTSGAVFTVTVAADSTPTVSVPDDSPDAEGGQFSVSEAGLAGGSAAGDGSQTTGGSLPITTGGDSLASLVINGQNVTGGGTVEGDYGTLSVSVSDGEYSWSYSLDGSTQDHTSQGTGSDDLADQFSIVVTDSDGDTASTSLTIDVNDDVPKARDDSNTIAEETASVSGNVLSNDTTGADTTEVDPASVALDAPTGAGQYGTLTLNSDGSYTYQLDNDDPRVQALSGKETLTETFAYTLTDADGDTSPAMLTITVTGTDDGVSLSGLASEGSDVAVSEANLEEGSAADAAALTQPGNFTFASVDGVASVQVGNQSLTLAQLQGLSADSPVVVDTEYGSLSLTGFTPADSANPAAGGTVSYSYTLDTRVDNDSQADATDAGFTETVALVVTDDDGSAANGSLSIAIADDSPSASNDSDTIAEETASVSGNVLSNDTTGADTTDADPASVALDAPTGAGQYGTLTLNSDGSYTYQLDNDDPRVQALSGKETLTETFAYTLTDADGDTSPATLTITVTGTDDGVSLSGLASEGSDVAVSEANLAGGSDADSSALPQPGNFTFASVDGVASVQVGNQTLSLAQLQGLTADSPVVVDTEYGSLSLTGFTPSDSANPAAGGTVSYSYTLDTRVDNDSQADATDAGFTETVALVVTDDDGSAANGSLSIAIADDSPSASNDSDTIAEETASVSGNVLSNDTTGADTTDADPASVALDAPTGAGHYGTLTLNSDGSYTYQLDNDDPRVQALSGKETLTETFAYTLTDADGDTSPATLTITVTGTDDGVSLSGLASEGSDVSVSEANLEEGSAADAAALTQPGNFSFTSADGVASVQVGNQSLTLAQLQGLSADSPVVVDTEYGSLSLTGFTPADSANPAAGGTVSYSYTLDTRVDNDSQADATDAGFTETVALVVTDDDGSAANGSLSIAIADDSPSASNDSDTIAEETASITGNVLSNDTTGADTTDADPASVALDAPTGAGQYGTLTLNSDGSYTYQLDNDDPRVQALSGKETLTETFAYTLTDADGDTSPAMLTITVTGTDDGVSLSGLASEGSDVAVSEANLEEGSAADAAALTQPGNFTFASVDGVASVQVGNQSLTLAQLQGLSADSPVVVDTEYGSLSLTGFTPADSANPAAGGTVSYSYTLDTRVDNDSQADATDAGFTETVGLVVTDDDGSAANGSLSIAIADDSPSASNDSDTIAEETASVSGNVLSNDTTGADTTDADPASVALDAPTGAGHYGTLTLNSDGSYTYQLDNDDPRVQALSGKETLTETFAYTLTDADGDTSPATLTITVTGTDDGVSLSGLASEGSDVSVSEANLEEGSAADAAALTQPGNFTFASVDGVASVQVGNQSLTLAQLQGLSADSPVVVDTEYGSLSLTGFTPSDSANPAAGGTVSYSYTLDTRVDNDSQADATDAGFTETVDLVVTDDDGSAANGSLSIAIADDAPEAVADTNSITEETATVGGNVIGGTDSGASAGDAADTLGADTTTVTAVSSNNASGNSASTVDGNLVIEGQYGTLTIASDGSYSYALDNTNPAVQGLDGDEKATEVFTYTLTDSDNDVSSTTLTLTIQGQEDDAPTVTVEDSDADVSGADNSVTEASGETVTGSFTVGGSAGLASVTIAGVELVGADFTTPVTIPNDAGQGSLIITGFDADSGTFSYSYTETGGAASHNAADDNIVDSFAIVVTDHEGDTASNSLDIQILDTAPEAVADANSITEETATVGGNVIGGTDSGASAGDAADTLGADTTTVTAVSSNNASGNSASTVDGNLVIEGQYGTLTIGSDGSYSYALDNTNPAVQGLDGDEKATEVFTYTLTDSDNDVSSTTLTLTIQGQEDDAPTVTVEDSDADVSGADNSVTEASGETVTGSFTVGGSAGLASVTIAGVELVGANFTTPVTIPNDAGQGSLSITGFDADSGTFSYSYTETGGAATHNAADDNIVDSFAIVVTDHEGEIASNSLDIQILDTAPDADDDSTTTGEDQSVAYNVLANDTQGADGASVTDATLRNPSQGSVSFDSDTGEVTFTPAAGFEGDAVIDYTIRDADGDTSDAVFTVTVAADSTPTVSVPDDSPDAEGGQFSASEAGLPGGSAAGDDSQSTNGSLPITTGGDSLASLVINGQNVTGGGTVEGDYGTLSVSVSDGEYSWSYTLDGSTQDHTSQGTGSDDLADQFAIVVTDSDGDTASTRLTIDVNDDVPVAVDDATTTGEDTAVTYNVLVNTDGTSDTQGADGASVTDATLRNPSQGSVSFDSDTGEVTFTPAAGFEGDAVIDYTIRDADGDTSDAVFTVTVAADSTPTVSVPDDSPDAEGGQFSVSEAGLPGGSAAGDDSQSTNGSLPITTGGDSLASLVINGQNVTGGGTVEGDYGTLSVSVSDGEYSWSYTLDGSTQDHTSQGTGSDDLADQFAIVVTDSDGDTASTRLTIDVNDDVPVAVDDATTTGEDTAVTYNVLVNTDGTSDTQGADGASVTDATLRNPSQGSVSFDSDTGEVTFTPAAGFEGDAVIDYTIRDADGDTSDAVFTVTVAADSTPTVSVPDASPDAEGGQFSVSEAGLPGGSAAGDDSQSTNGSLPITTGGDSLASLVINGQNVTGGGTVEGDYGTLSVSVSDGEYSWSYTLDGSTQDHTSQGTGSDALADQFAIVVTDSDGDTASTSLTIDVNDDVPVAVDDATTTGEDTAVTYNVLVNADGTSDTQGADGASVTDATLRDPSQGSVSFDSDTGEVTFTPAAGFEGDAVIDYTIRDADGDTSDAVFTVTVAADSTPTVSVPDDSPDAEGGQFSVSEAGLPGGSAAGDDSQSTNGSLPITTGGDSLASLVINGQNVTGGGTVEGDYGTLSVSVSDGEYSWSYTLDGSTQDHTSQGTGSDDLADQFAIVVTDSDGDTASTRLTIDVNDDVPVAVDDATTTGEDTAVTYNVLVNTDGTSDTQGADGASVTDATLRNPSQGSVSFDSDTGEVTFTPAAGFEGDAVIDYTIRDADGDTSDAVFTVTVAADSTPTVSVPDASPDAEGGQFSVSEAGLPGGSAAGDDSQSTNGSLPITTGGDSLASLVINGQNVTGGGTVEGDYGTLSVSVSDGEYSWSYTLDGSTQDHTSQGTGSDDLADQFAIVVTDSDGDTASTRLTIDVNDDVPTARDDSDTIAEETASVSGNVLANDTTGADTTDADPASVALDAPTGAGNYGTLTLNSDGSYTYQLDNDDPRVQALSGEEELIETFAYTLTDADGDTSPATLTITVTGTDDGVSLSGLATGGSDVSVSEANLEQGSAPSEDALTKPGNFTFTSADGVQSVQVGNQSLSLGDLQDLTADSPVVVDTEYGSLSLTGFTPSDSANPAAGGTVSYSYTLDTSVDNDSQAGATDAGFTETVALVVTDDDGSAANGSLSIAIADDSPSIEFVEAPASVVEGESVDGTWSTDAGADGATVSVTAAGETKPLGDGANDFVSFVLAEGTLTVTGDGSWTFDAKDNLDQGNSPSIDFTITTEDSDGDTATDSHTVSITDGTGPSVSIKEGDDDATTEALDLTLQDADTGVSADQDSGVLTFNAGSDSLVNFGFGNIGADDSVTGISVQGLAAGESLVWSANDEGELEARLAGSDDLVLTLSLQAPASVAAQNSGDVSVTATLSDSLPHEVAATLKNSLSIEGVSVVASQADGDSTTATVKVSVVDDAPEAVNDQLDGVQSSQEISKGADVGLLANDTQGADGATVTFVDESSLQGSLTWNADGSFDYTAKDNASYTEVVNYTITDADGDTSQATLTINVENGTPTTQPTNVQVNEAGLDEGSQSATNSEQVKGQLVATDAQGDDLTFKAETIKGSYGEIDIRADGSFTYTLTKPVNSSDNPVDDAESFVYTVTDSHGNSATGTITVDVIDDVPQAVNDTPAALQSGTSLTTTAGNGMLANDVQGADGATVISVDTSGMRGQLSWNADGSYTYTADANGSYEEVVRYTIRDADGDTSQANIKFVVNDGSPTANATAATVSEAGLVTGSDAASNSEVAEGQLQASDAQGDALTFTATTLRGSYGTLVIEENGSYTYTLDTAVTGAEADNGQNTLNGQDVFSYTVIDAHGNSSTASISINIVDDVPTAVDDVVSTAEDTEVTVDVLANDEGGADGATLVSASMASGYESAGRVTIDSDSGEVTFTPAAGFEGAAVIDYAITDADGDTSNATLTVNVAADSTPEATNGVARVDEDGLSGGNAGGPGDAAGEATVVTGTLGYSFGNDGAASSSAFSWSLDGLPTVTASGQAVSYTLSDDGRTVTGRDASNALVLTVALTGVANGAYKVTLHQPLDHGEQGTEDSLAFNVGYTIVDSDGSPASGQLQVLVNDDSPEAFTSDSAALVDGRGGQLNFAGVSGADGVKDVTFTDVQGQPATDADGNPLYFDSEALTYQVSTDGHQLQAVTADGVVGFTVTLDPAGDGYQINVADGEISNGRVERADISELSLDGVVQYHGINYQDDEGDNDVLYSTPNGVGMVPLDGTLGVFGGVSPGIELNEVIRISFLDSLGFSVTGEPSWQGHESVSEVTQTIHVEGDGAKAVVTVAAFNYASDVPGSGSPSQTVDNDIRLSADDVRILDQTGTDVTNKVSISVDGAGRLILDGVEDGWSFELSPDGGLQGIEVVGGSNTPFTLGDMDYRLGEAGDAFDIELGLTGIDGDGDNAAGSLTVEVSAPDQLYVGDNSDNTVSGGGGSDVMVGDGGGNFTVVNPAQNYNISLILDSSGSMSRGSGTAGLSRMELAKQALANLVEQLADFDGVINLQVVDFDTGARFTQTMDLGSVDSEVERIVTYINSVDGSSNSGGGTNYEAAFEASKGWLEEQSSSNGYENLTYFLTDGLPTFYVNDSGGTGGNGRDTGFDEVNNAIESFEGLSAISRVEAIGIGSGINEDVLKFFDNTDVTGASEIIPYSSVAQTGSRQLADFTGLDSPLDSATSWTKSGDATGTLVVGNGSLTLTDISRFSGSTVATSAAFVLDTPDTGYSTLEFSYSTDAYGGADYFGWEVQKSNGSGDWVTVDSGYPRESQRGSSFETDQLDSGVYRIVIEVVNGGGQQDLVQLDSITINDFGYPTAPVGEASVVNTAEELEAVLKGGSSFDKLAELGDDVLDGTDRGDIIFGDTINTDHLEWTNGDGEEFRAGEHDGLGFAGLFEFLKWSENGGADPDETQVLEYIRGNYESLMDTERKDGGADTLKGGDGDDTLIGGGGSDTLYGEEGDDLLLGGAGDDTLVGGLGADTFAWVLGDEGVAGDPADDVITDFHVAPAGVDASQDPEADVLDLSELLQGYDKDDDQQSLNDYIHAEQEGDDIVLYVKSDGNLADDNGNADQVITLEGVANAAPSADDFLTQLLNQGQLDV</sequence>
<dbReference type="RefSeq" id="WP_348815962.1">
    <property type="nucleotide sequence ID" value="NZ_CP098828.1"/>
</dbReference>
<evidence type="ECO:0000256" key="1">
    <source>
        <dbReference type="ARBA" id="ARBA00022837"/>
    </source>
</evidence>
<feature type="region of interest" description="Disordered" evidence="2">
    <location>
        <begin position="2690"/>
        <end position="2734"/>
    </location>
</feature>
<feature type="compositionally biased region" description="Low complexity" evidence="2">
    <location>
        <begin position="675"/>
        <end position="684"/>
    </location>
</feature>
<feature type="region of interest" description="Disordered" evidence="2">
    <location>
        <begin position="3081"/>
        <end position="3113"/>
    </location>
</feature>
<dbReference type="InterPro" id="IPR019960">
    <property type="entry name" value="T1SS_VCA0849"/>
</dbReference>
<feature type="region of interest" description="Disordered" evidence="2">
    <location>
        <begin position="1570"/>
        <end position="1600"/>
    </location>
</feature>
<dbReference type="PROSITE" id="PS50234">
    <property type="entry name" value="VWFA"/>
    <property type="match status" value="1"/>
</dbReference>
<feature type="region of interest" description="Disordered" evidence="2">
    <location>
        <begin position="3386"/>
        <end position="3430"/>
    </location>
</feature>
<name>A0AAU7KYX8_9GAMM</name>
<evidence type="ECO:0000259" key="3">
    <source>
        <dbReference type="PROSITE" id="PS50234"/>
    </source>
</evidence>
<dbReference type="InterPro" id="IPR036465">
    <property type="entry name" value="vWFA_dom_sf"/>
</dbReference>
<dbReference type="InterPro" id="IPR001343">
    <property type="entry name" value="Hemolysn_Ca-bd"/>
</dbReference>
<feature type="compositionally biased region" description="Polar residues" evidence="2">
    <location>
        <begin position="1051"/>
        <end position="1060"/>
    </location>
</feature>
<feature type="domain" description="VWFA" evidence="3">
    <location>
        <begin position="5329"/>
        <end position="5543"/>
    </location>
</feature>
<evidence type="ECO:0000256" key="2">
    <source>
        <dbReference type="SAM" id="MobiDB-lite"/>
    </source>
</evidence>
<feature type="compositionally biased region" description="Low complexity" evidence="2">
    <location>
        <begin position="201"/>
        <end position="210"/>
    </location>
</feature>
<dbReference type="NCBIfam" id="TIGR01965">
    <property type="entry name" value="VCBS_repeat"/>
    <property type="match status" value="12"/>
</dbReference>
<feature type="region of interest" description="Disordered" evidence="2">
    <location>
        <begin position="3154"/>
        <end position="3197"/>
    </location>
</feature>
<feature type="compositionally biased region" description="Low complexity" evidence="2">
    <location>
        <begin position="1809"/>
        <end position="1821"/>
    </location>
</feature>
<gene>
    <name evidence="4" type="ORF">NFG57_08765</name>
</gene>
<dbReference type="Gene3D" id="2.60.40.10">
    <property type="entry name" value="Immunoglobulins"/>
    <property type="match status" value="8"/>
</dbReference>
<dbReference type="Gene3D" id="2.60.40.3440">
    <property type="match status" value="7"/>
</dbReference>
<protein>
    <submittedName>
        <fullName evidence="4">VCBS domain-containing protein</fullName>
    </submittedName>
</protein>
<feature type="compositionally biased region" description="Polar residues" evidence="2">
    <location>
        <begin position="3094"/>
        <end position="3113"/>
    </location>
</feature>
<dbReference type="Pfam" id="PF00353">
    <property type="entry name" value="HemolysinCabind"/>
    <property type="match status" value="2"/>
</dbReference>
<dbReference type="NCBIfam" id="TIGR03661">
    <property type="entry name" value="T1SS_VCA0849"/>
    <property type="match status" value="1"/>
</dbReference>
<dbReference type="CDD" id="cd00198">
    <property type="entry name" value="vWFA"/>
    <property type="match status" value="1"/>
</dbReference>
<feature type="compositionally biased region" description="Low complexity" evidence="2">
    <location>
        <begin position="1061"/>
        <end position="1071"/>
    </location>
</feature>
<feature type="region of interest" description="Disordered" evidence="2">
    <location>
        <begin position="3313"/>
        <end position="3351"/>
    </location>
</feature>
<feature type="compositionally biased region" description="Low complexity" evidence="2">
    <location>
        <begin position="1293"/>
        <end position="1303"/>
    </location>
</feature>
<feature type="region of interest" description="Disordered" evidence="2">
    <location>
        <begin position="1293"/>
        <end position="1335"/>
    </location>
</feature>
<feature type="compositionally biased region" description="Polar residues" evidence="2">
    <location>
        <begin position="2630"/>
        <end position="2649"/>
    </location>
</feature>
<feature type="compositionally biased region" description="Acidic residues" evidence="2">
    <location>
        <begin position="2465"/>
        <end position="2477"/>
    </location>
</feature>
<feature type="region of interest" description="Disordered" evidence="2">
    <location>
        <begin position="2849"/>
        <end position="2881"/>
    </location>
</feature>
<dbReference type="SMART" id="SM00327">
    <property type="entry name" value="VWA"/>
    <property type="match status" value="1"/>
</dbReference>
<feature type="region of interest" description="Disordered" evidence="2">
    <location>
        <begin position="3544"/>
        <end position="3577"/>
    </location>
</feature>
<proteinExistence type="predicted"/>
<feature type="compositionally biased region" description="Polar residues" evidence="2">
    <location>
        <begin position="1310"/>
        <end position="1319"/>
    </location>
</feature>
<feature type="region of interest" description="Disordered" evidence="2">
    <location>
        <begin position="1032"/>
        <end position="1082"/>
    </location>
</feature>
<feature type="compositionally biased region" description="Low complexity" evidence="2">
    <location>
        <begin position="1320"/>
        <end position="1330"/>
    </location>
</feature>
<feature type="compositionally biased region" description="Polar residues" evidence="2">
    <location>
        <begin position="450"/>
        <end position="461"/>
    </location>
</feature>
<dbReference type="InterPro" id="IPR002035">
    <property type="entry name" value="VWF_A"/>
</dbReference>
<feature type="region of interest" description="Disordered" evidence="2">
    <location>
        <begin position="581"/>
        <end position="601"/>
    </location>
</feature>
<feature type="compositionally biased region" description="Low complexity" evidence="2">
    <location>
        <begin position="1579"/>
        <end position="1589"/>
    </location>
</feature>
<dbReference type="NCBIfam" id="NF012211">
    <property type="entry name" value="tand_rpt_95"/>
    <property type="match status" value="8"/>
</dbReference>
<feature type="region of interest" description="Disordered" evidence="2">
    <location>
        <begin position="417"/>
        <end position="461"/>
    </location>
</feature>
<dbReference type="InterPro" id="IPR013783">
    <property type="entry name" value="Ig-like_fold"/>
</dbReference>
<dbReference type="SUPFAM" id="SSF53300">
    <property type="entry name" value="vWA-like"/>
    <property type="match status" value="1"/>
</dbReference>
<feature type="region of interest" description="Disordered" evidence="2">
    <location>
        <begin position="2465"/>
        <end position="2488"/>
    </location>
</feature>
<dbReference type="Pfam" id="PF17963">
    <property type="entry name" value="Big_9"/>
    <property type="match status" value="16"/>
</dbReference>
<organism evidence="4">
    <name type="scientific">Halomonas sp. H10-59</name>
    <dbReference type="NCBI Taxonomy" id="2950874"/>
    <lineage>
        <taxon>Bacteria</taxon>
        <taxon>Pseudomonadati</taxon>
        <taxon>Pseudomonadota</taxon>
        <taxon>Gammaproteobacteria</taxon>
        <taxon>Oceanospirillales</taxon>
        <taxon>Halomonadaceae</taxon>
        <taxon>Halomonas</taxon>
    </lineage>
</organism>
<dbReference type="InterPro" id="IPR018511">
    <property type="entry name" value="Hemolysin-typ_Ca-bd_CS"/>
</dbReference>
<feature type="compositionally biased region" description="Polar residues" evidence="2">
    <location>
        <begin position="3187"/>
        <end position="3197"/>
    </location>
</feature>
<feature type="compositionally biased region" description="Polar residues" evidence="2">
    <location>
        <begin position="2955"/>
        <end position="2966"/>
    </location>
</feature>
<accession>A0AAU7KYX8</accession>
<feature type="compositionally biased region" description="Low complexity" evidence="2">
    <location>
        <begin position="1032"/>
        <end position="1044"/>
    </location>
</feature>